<protein>
    <submittedName>
        <fullName evidence="2">Uncharacterized protein</fullName>
    </submittedName>
</protein>
<gene>
    <name evidence="2" type="ORF">RDB_LOCUS162373</name>
</gene>
<dbReference type="AlphaFoldDB" id="A0A8H3HPA4"/>
<evidence type="ECO:0000256" key="1">
    <source>
        <dbReference type="SAM" id="MobiDB-lite"/>
    </source>
</evidence>
<accession>A0A8H3HPA4</accession>
<dbReference type="EMBL" id="CAJMWV010008200">
    <property type="protein sequence ID" value="CAE6534471.1"/>
    <property type="molecule type" value="Genomic_DNA"/>
</dbReference>
<proteinExistence type="predicted"/>
<sequence length="79" mass="8375">MSSQTLAQTPNAVNAERRVQAKGQESSPTQHGTLLVNNPNDGNNPGPQGQQGFIDPVPVHVPVSPLLRSLYGIILVGEH</sequence>
<feature type="compositionally biased region" description="Polar residues" evidence="1">
    <location>
        <begin position="1"/>
        <end position="12"/>
    </location>
</feature>
<name>A0A8H3HPA4_9AGAM</name>
<comment type="caution">
    <text evidence="2">The sequence shown here is derived from an EMBL/GenBank/DDBJ whole genome shotgun (WGS) entry which is preliminary data.</text>
</comment>
<feature type="region of interest" description="Disordered" evidence="1">
    <location>
        <begin position="1"/>
        <end position="56"/>
    </location>
</feature>
<evidence type="ECO:0000313" key="3">
    <source>
        <dbReference type="Proteomes" id="UP000663831"/>
    </source>
</evidence>
<feature type="compositionally biased region" description="Polar residues" evidence="1">
    <location>
        <begin position="23"/>
        <end position="36"/>
    </location>
</feature>
<feature type="compositionally biased region" description="Low complexity" evidence="1">
    <location>
        <begin position="37"/>
        <end position="56"/>
    </location>
</feature>
<reference evidence="2" key="1">
    <citation type="submission" date="2021-01" db="EMBL/GenBank/DDBJ databases">
        <authorList>
            <person name="Kaushik A."/>
        </authorList>
    </citation>
    <scope>NUCLEOTIDE SEQUENCE</scope>
    <source>
        <strain evidence="2">AG3-1AP</strain>
    </source>
</reference>
<evidence type="ECO:0000313" key="2">
    <source>
        <dbReference type="EMBL" id="CAE6534471.1"/>
    </source>
</evidence>
<organism evidence="2 3">
    <name type="scientific">Rhizoctonia solani</name>
    <dbReference type="NCBI Taxonomy" id="456999"/>
    <lineage>
        <taxon>Eukaryota</taxon>
        <taxon>Fungi</taxon>
        <taxon>Dikarya</taxon>
        <taxon>Basidiomycota</taxon>
        <taxon>Agaricomycotina</taxon>
        <taxon>Agaricomycetes</taxon>
        <taxon>Cantharellales</taxon>
        <taxon>Ceratobasidiaceae</taxon>
        <taxon>Rhizoctonia</taxon>
    </lineage>
</organism>
<dbReference type="Proteomes" id="UP000663831">
    <property type="component" value="Unassembled WGS sequence"/>
</dbReference>